<comment type="similarity">
    <text evidence="3 9 11">Belongs to the uracil-DNA glycosylase (UDG) superfamily. UNG family.</text>
</comment>
<dbReference type="AlphaFoldDB" id="A0A410M756"/>
<dbReference type="PROSITE" id="PS00130">
    <property type="entry name" value="U_DNA_GLYCOSYLASE"/>
    <property type="match status" value="1"/>
</dbReference>
<accession>A0A410M756</accession>
<dbReference type="OrthoDB" id="9804372at2"/>
<evidence type="ECO:0000256" key="9">
    <source>
        <dbReference type="HAMAP-Rule" id="MF_00148"/>
    </source>
</evidence>
<dbReference type="InterPro" id="IPR018085">
    <property type="entry name" value="Ura-DNA_Glyclase_AS"/>
</dbReference>
<dbReference type="RefSeq" id="WP_128522609.1">
    <property type="nucleotide sequence ID" value="NZ_CANLVY010000004.1"/>
</dbReference>
<evidence type="ECO:0000256" key="3">
    <source>
        <dbReference type="ARBA" id="ARBA00008184"/>
    </source>
</evidence>
<protein>
    <recommendedName>
        <fullName evidence="5 9">Uracil-DNA glycosylase</fullName>
        <shortName evidence="9">UDG</shortName>
        <ecNumber evidence="4 9">3.2.2.27</ecNumber>
    </recommendedName>
</protein>
<name>A0A410M756_9BACI</name>
<dbReference type="SMART" id="SM00987">
    <property type="entry name" value="UreE_C"/>
    <property type="match status" value="1"/>
</dbReference>
<evidence type="ECO:0000256" key="8">
    <source>
        <dbReference type="ARBA" id="ARBA00023204"/>
    </source>
</evidence>
<dbReference type="PANTHER" id="PTHR11264:SF0">
    <property type="entry name" value="URACIL-DNA GLYCOSYLASE"/>
    <property type="match status" value="1"/>
</dbReference>
<dbReference type="InterPro" id="IPR005122">
    <property type="entry name" value="Uracil-DNA_glycosylase-like"/>
</dbReference>
<comment type="catalytic activity">
    <reaction evidence="1 9 11">
        <text>Hydrolyzes single-stranded DNA or mismatched double-stranded DNA and polynucleotides, releasing free uracil.</text>
        <dbReference type="EC" id="3.2.2.27"/>
    </reaction>
</comment>
<dbReference type="SUPFAM" id="SSF52141">
    <property type="entry name" value="Uracil-DNA glycosylase-like"/>
    <property type="match status" value="1"/>
</dbReference>
<evidence type="ECO:0000256" key="5">
    <source>
        <dbReference type="ARBA" id="ARBA00018429"/>
    </source>
</evidence>
<comment type="function">
    <text evidence="2 9 11">Excises uracil residues from the DNA which can arise as a result of misincorporation of dUMP residues by DNA polymerase or due to deamination of cytosine.</text>
</comment>
<dbReference type="Pfam" id="PF03167">
    <property type="entry name" value="UDG"/>
    <property type="match status" value="1"/>
</dbReference>
<evidence type="ECO:0000259" key="12">
    <source>
        <dbReference type="SMART" id="SM00986"/>
    </source>
</evidence>
<organism evidence="13 14">
    <name type="scientific">Halobacillus litoralis</name>
    <dbReference type="NCBI Taxonomy" id="45668"/>
    <lineage>
        <taxon>Bacteria</taxon>
        <taxon>Bacillati</taxon>
        <taxon>Bacillota</taxon>
        <taxon>Bacilli</taxon>
        <taxon>Bacillales</taxon>
        <taxon>Bacillaceae</taxon>
        <taxon>Halobacillus</taxon>
    </lineage>
</organism>
<dbReference type="InterPro" id="IPR002043">
    <property type="entry name" value="UDG_fam1"/>
</dbReference>
<sequence>MIKILNNDWDFHVKEEFEKPYYLRLREKLKEEYQNETVYPNMYEIFSALQATSFSETKVVIIGQDPYHGKGQAHGFSFSVQPGVKIPPSLRNIYKELEDDLDLPTPEHGHLLHWAKEGVLLLNNVLTVRAHQAHSHKGLGWEKFTDAVIETLNRRERPLVFLLWGKQAQKKGASIDTSKHLVLTSSHPSPFAAHKGFFGSRPFSKANQFLMDIGEKPVDWRLPTKPDEGSAHTS</sequence>
<evidence type="ECO:0000256" key="2">
    <source>
        <dbReference type="ARBA" id="ARBA00002631"/>
    </source>
</evidence>
<dbReference type="FunFam" id="3.40.470.10:FF:000001">
    <property type="entry name" value="Uracil-DNA glycosylase"/>
    <property type="match status" value="1"/>
</dbReference>
<feature type="active site" description="Proton acceptor" evidence="9 10">
    <location>
        <position position="65"/>
    </location>
</feature>
<dbReference type="Gene3D" id="3.40.470.10">
    <property type="entry name" value="Uracil-DNA glycosylase-like domain"/>
    <property type="match status" value="1"/>
</dbReference>
<dbReference type="KEGG" id="hli:HLI_00840"/>
<dbReference type="PANTHER" id="PTHR11264">
    <property type="entry name" value="URACIL-DNA GLYCOSYLASE"/>
    <property type="match status" value="1"/>
</dbReference>
<evidence type="ECO:0000256" key="7">
    <source>
        <dbReference type="ARBA" id="ARBA00022801"/>
    </source>
</evidence>
<dbReference type="GO" id="GO:0004844">
    <property type="term" value="F:uracil DNA N-glycosylase activity"/>
    <property type="evidence" value="ECO:0007669"/>
    <property type="project" value="UniProtKB-UniRule"/>
</dbReference>
<dbReference type="NCBIfam" id="TIGR00628">
    <property type="entry name" value="ung"/>
    <property type="match status" value="1"/>
</dbReference>
<dbReference type="SMART" id="SM00986">
    <property type="entry name" value="UDG"/>
    <property type="match status" value="1"/>
</dbReference>
<gene>
    <name evidence="9" type="primary">ung</name>
    <name evidence="13" type="ORF">HLI_00840</name>
</gene>
<dbReference type="EC" id="3.2.2.27" evidence="4 9"/>
<evidence type="ECO:0000313" key="14">
    <source>
        <dbReference type="Proteomes" id="UP000287756"/>
    </source>
</evidence>
<dbReference type="EMBL" id="CP026118">
    <property type="protein sequence ID" value="QAS50845.1"/>
    <property type="molecule type" value="Genomic_DNA"/>
</dbReference>
<dbReference type="GO" id="GO:0097510">
    <property type="term" value="P:base-excision repair, AP site formation via deaminated base removal"/>
    <property type="evidence" value="ECO:0007669"/>
    <property type="project" value="TreeGrafter"/>
</dbReference>
<keyword evidence="7 9" id="KW-0378">Hydrolase</keyword>
<keyword evidence="6 9" id="KW-0227">DNA damage</keyword>
<dbReference type="InterPro" id="IPR036895">
    <property type="entry name" value="Uracil-DNA_glycosylase-like_sf"/>
</dbReference>
<keyword evidence="8 9" id="KW-0234">DNA repair</keyword>
<comment type="subcellular location">
    <subcellularLocation>
        <location evidence="9">Cytoplasm</location>
    </subcellularLocation>
</comment>
<dbReference type="NCBIfam" id="NF003589">
    <property type="entry name" value="PRK05254.1-2"/>
    <property type="match status" value="1"/>
</dbReference>
<dbReference type="HAMAP" id="MF_00148">
    <property type="entry name" value="UDG"/>
    <property type="match status" value="1"/>
</dbReference>
<dbReference type="NCBIfam" id="NF003588">
    <property type="entry name" value="PRK05254.1-1"/>
    <property type="match status" value="1"/>
</dbReference>
<proteinExistence type="inferred from homology"/>
<evidence type="ECO:0000256" key="6">
    <source>
        <dbReference type="ARBA" id="ARBA00022763"/>
    </source>
</evidence>
<evidence type="ECO:0000256" key="10">
    <source>
        <dbReference type="PROSITE-ProRule" id="PRU10072"/>
    </source>
</evidence>
<evidence type="ECO:0000256" key="11">
    <source>
        <dbReference type="RuleBase" id="RU003780"/>
    </source>
</evidence>
<evidence type="ECO:0000256" key="1">
    <source>
        <dbReference type="ARBA" id="ARBA00001400"/>
    </source>
</evidence>
<keyword evidence="9" id="KW-0963">Cytoplasm</keyword>
<evidence type="ECO:0000313" key="13">
    <source>
        <dbReference type="EMBL" id="QAS50845.1"/>
    </source>
</evidence>
<dbReference type="Proteomes" id="UP000287756">
    <property type="component" value="Chromosome"/>
</dbReference>
<feature type="domain" description="Uracil-DNA glycosylase-like" evidence="12">
    <location>
        <begin position="50"/>
        <end position="210"/>
    </location>
</feature>
<dbReference type="GO" id="GO:0005737">
    <property type="term" value="C:cytoplasm"/>
    <property type="evidence" value="ECO:0007669"/>
    <property type="project" value="UniProtKB-SubCell"/>
</dbReference>
<dbReference type="CDD" id="cd10027">
    <property type="entry name" value="UDG-F1-like"/>
    <property type="match status" value="1"/>
</dbReference>
<dbReference type="NCBIfam" id="NF003591">
    <property type="entry name" value="PRK05254.1-4"/>
    <property type="match status" value="1"/>
</dbReference>
<evidence type="ECO:0000256" key="4">
    <source>
        <dbReference type="ARBA" id="ARBA00012030"/>
    </source>
</evidence>
<dbReference type="NCBIfam" id="NF003592">
    <property type="entry name" value="PRK05254.1-5"/>
    <property type="match status" value="1"/>
</dbReference>
<reference evidence="13 14" key="1">
    <citation type="submission" date="2018-01" db="EMBL/GenBank/DDBJ databases">
        <title>The whole genome sequencing and assembly of Halobacillus litoralis ERB031 strain.</title>
        <authorList>
            <person name="Lee S.-J."/>
            <person name="Park M.-K."/>
            <person name="Kim J.-Y."/>
            <person name="Lee Y.-J."/>
            <person name="Yi H."/>
            <person name="Bahn Y.-S."/>
            <person name="Kim J.F."/>
            <person name="Lee D.-W."/>
        </authorList>
    </citation>
    <scope>NUCLEOTIDE SEQUENCE [LARGE SCALE GENOMIC DNA]</scope>
    <source>
        <strain evidence="13 14">ERB 031</strain>
    </source>
</reference>